<evidence type="ECO:0000256" key="3">
    <source>
        <dbReference type="ARBA" id="ARBA00022475"/>
    </source>
</evidence>
<feature type="transmembrane region" description="Helical" evidence="9">
    <location>
        <begin position="47"/>
        <end position="80"/>
    </location>
</feature>
<protein>
    <submittedName>
        <fullName evidence="11">ABC transporter permease</fullName>
    </submittedName>
</protein>
<dbReference type="GO" id="GO:0015833">
    <property type="term" value="P:peptide transport"/>
    <property type="evidence" value="ECO:0007669"/>
    <property type="project" value="UniProtKB-KW"/>
</dbReference>
<comment type="caution">
    <text evidence="11">The sequence shown here is derived from an EMBL/GenBank/DDBJ whole genome shotgun (WGS) entry which is preliminary data.</text>
</comment>
<dbReference type="PANTHER" id="PTHR43386:SF1">
    <property type="entry name" value="D,D-DIPEPTIDE TRANSPORT SYSTEM PERMEASE PROTEIN DDPC-RELATED"/>
    <property type="match status" value="1"/>
</dbReference>
<keyword evidence="5" id="KW-0571">Peptide transport</keyword>
<dbReference type="GO" id="GO:0055085">
    <property type="term" value="P:transmembrane transport"/>
    <property type="evidence" value="ECO:0007669"/>
    <property type="project" value="InterPro"/>
</dbReference>
<keyword evidence="4 9" id="KW-0812">Transmembrane</keyword>
<organism evidence="11 12">
    <name type="scientific">Rhodobium orientis</name>
    <dbReference type="NCBI Taxonomy" id="34017"/>
    <lineage>
        <taxon>Bacteria</taxon>
        <taxon>Pseudomonadati</taxon>
        <taxon>Pseudomonadota</taxon>
        <taxon>Alphaproteobacteria</taxon>
        <taxon>Hyphomicrobiales</taxon>
        <taxon>Rhodobiaceae</taxon>
        <taxon>Rhodobium</taxon>
    </lineage>
</organism>
<evidence type="ECO:0000256" key="8">
    <source>
        <dbReference type="ARBA" id="ARBA00023136"/>
    </source>
</evidence>
<dbReference type="GO" id="GO:0015031">
    <property type="term" value="P:protein transport"/>
    <property type="evidence" value="ECO:0007669"/>
    <property type="project" value="UniProtKB-KW"/>
</dbReference>
<dbReference type="PROSITE" id="PS50928">
    <property type="entry name" value="ABC_TM1"/>
    <property type="match status" value="1"/>
</dbReference>
<evidence type="ECO:0000256" key="5">
    <source>
        <dbReference type="ARBA" id="ARBA00022856"/>
    </source>
</evidence>
<keyword evidence="12" id="KW-1185">Reference proteome</keyword>
<feature type="transmembrane region" description="Helical" evidence="9">
    <location>
        <begin position="210"/>
        <end position="232"/>
    </location>
</feature>
<dbReference type="Gene3D" id="1.10.3720.10">
    <property type="entry name" value="MetI-like"/>
    <property type="match status" value="1"/>
</dbReference>
<keyword evidence="3" id="KW-1003">Cell membrane</keyword>
<evidence type="ECO:0000256" key="7">
    <source>
        <dbReference type="ARBA" id="ARBA00022989"/>
    </source>
</evidence>
<dbReference type="Proteomes" id="UP000249299">
    <property type="component" value="Unassembled WGS sequence"/>
</dbReference>
<proteinExistence type="inferred from homology"/>
<feature type="domain" description="ABC transmembrane type-1" evidence="10">
    <location>
        <begin position="43"/>
        <end position="233"/>
    </location>
</feature>
<dbReference type="InterPro" id="IPR035906">
    <property type="entry name" value="MetI-like_sf"/>
</dbReference>
<dbReference type="Pfam" id="PF00528">
    <property type="entry name" value="BPD_transp_1"/>
    <property type="match status" value="1"/>
</dbReference>
<dbReference type="EMBL" id="NPEV01000059">
    <property type="protein sequence ID" value="RAI24997.1"/>
    <property type="molecule type" value="Genomic_DNA"/>
</dbReference>
<reference evidence="11 12" key="1">
    <citation type="submission" date="2017-07" db="EMBL/GenBank/DDBJ databases">
        <title>Draft Genome Sequences of Select Purple Nonsulfur Bacteria.</title>
        <authorList>
            <person name="Lasarre B."/>
            <person name="Mckinlay J.B."/>
        </authorList>
    </citation>
    <scope>NUCLEOTIDE SEQUENCE [LARGE SCALE GENOMIC DNA]</scope>
    <source>
        <strain evidence="11 12">DSM 11290</strain>
    </source>
</reference>
<keyword evidence="7 9" id="KW-1133">Transmembrane helix</keyword>
<keyword evidence="8 9" id="KW-0472">Membrane</keyword>
<dbReference type="InterPro" id="IPR050366">
    <property type="entry name" value="BP-dependent_transpt_permease"/>
</dbReference>
<dbReference type="GO" id="GO:0005886">
    <property type="term" value="C:plasma membrane"/>
    <property type="evidence" value="ECO:0007669"/>
    <property type="project" value="UniProtKB-SubCell"/>
</dbReference>
<dbReference type="InterPro" id="IPR000515">
    <property type="entry name" value="MetI-like"/>
</dbReference>
<dbReference type="OrthoDB" id="9805884at2"/>
<keyword evidence="6" id="KW-0653">Protein transport</keyword>
<dbReference type="PANTHER" id="PTHR43386">
    <property type="entry name" value="OLIGOPEPTIDE TRANSPORT SYSTEM PERMEASE PROTEIN APPC"/>
    <property type="match status" value="1"/>
</dbReference>
<evidence type="ECO:0000259" key="10">
    <source>
        <dbReference type="PROSITE" id="PS50928"/>
    </source>
</evidence>
<accession>A0A327JF05</accession>
<comment type="similarity">
    <text evidence="9">Belongs to the binding-protein-dependent transport system permease family.</text>
</comment>
<evidence type="ECO:0000256" key="6">
    <source>
        <dbReference type="ARBA" id="ARBA00022927"/>
    </source>
</evidence>
<feature type="transmembrane region" description="Helical" evidence="9">
    <location>
        <begin position="92"/>
        <end position="115"/>
    </location>
</feature>
<evidence type="ECO:0000256" key="4">
    <source>
        <dbReference type="ARBA" id="ARBA00022692"/>
    </source>
</evidence>
<comment type="subcellular location">
    <subcellularLocation>
        <location evidence="1 9">Cell membrane</location>
        <topology evidence="1 9">Multi-pass membrane protein</topology>
    </subcellularLocation>
</comment>
<evidence type="ECO:0000256" key="2">
    <source>
        <dbReference type="ARBA" id="ARBA00022448"/>
    </source>
</evidence>
<name>A0A327JF05_9HYPH</name>
<sequence>MAVGLVVPPYRTGRDVLQPPGPEHWLGTNDIGQDVLIGLMHAMPNTVFIAVSAALISLAAATTFACLAAIGGTLVATAVLRTVDILQVIPSILLLLLFAAWLQPGIAGIVLLLALTTWHEDVRVLRAIVLRELTRENVRYARHMGAGWSYCVTHHIVPAVWPTLVGLYVQNIRQAVMKAAGIAFLGLTDPRLTTWGSMMQDSLDHLHGDAWRWLLLPPALSLSLFLLIVLAVGQRLERQTMAGATARP</sequence>
<dbReference type="CDD" id="cd06261">
    <property type="entry name" value="TM_PBP2"/>
    <property type="match status" value="1"/>
</dbReference>
<evidence type="ECO:0000256" key="1">
    <source>
        <dbReference type="ARBA" id="ARBA00004651"/>
    </source>
</evidence>
<keyword evidence="2 9" id="KW-0813">Transport</keyword>
<dbReference type="AlphaFoldDB" id="A0A327JF05"/>
<evidence type="ECO:0000313" key="12">
    <source>
        <dbReference type="Proteomes" id="UP000249299"/>
    </source>
</evidence>
<evidence type="ECO:0000313" key="11">
    <source>
        <dbReference type="EMBL" id="RAI24997.1"/>
    </source>
</evidence>
<gene>
    <name evidence="11" type="ORF">CH339_20185</name>
</gene>
<dbReference type="SUPFAM" id="SSF161098">
    <property type="entry name" value="MetI-like"/>
    <property type="match status" value="1"/>
</dbReference>
<evidence type="ECO:0000256" key="9">
    <source>
        <dbReference type="RuleBase" id="RU363032"/>
    </source>
</evidence>